<sequence length="79" mass="8970">MINNGIADDYDSFCFEVNVGECYIDKGLIIKKNGVDIGNVAVDINNAILYRLVCELRENAIQRGECWSSFTSCMREENR</sequence>
<name>A0ABY5ZX50_9BURK</name>
<evidence type="ECO:0000313" key="2">
    <source>
        <dbReference type="Proteomes" id="UP001058290"/>
    </source>
</evidence>
<protein>
    <submittedName>
        <fullName evidence="1">Uncharacterized protein</fullName>
    </submittedName>
</protein>
<reference evidence="1" key="1">
    <citation type="submission" date="2022-09" db="EMBL/GenBank/DDBJ databases">
        <title>Bacterial diversity in gut of crayfish and pufferfish.</title>
        <authorList>
            <person name="Huang Y."/>
        </authorList>
    </citation>
    <scope>NUCLEOTIDE SEQUENCE</scope>
    <source>
        <strain evidence="1">PR12</strain>
    </source>
</reference>
<proteinExistence type="predicted"/>
<dbReference type="RefSeq" id="WP_260718526.1">
    <property type="nucleotide sequence ID" value="NZ_CP104377.1"/>
</dbReference>
<dbReference type="EMBL" id="CP104377">
    <property type="protein sequence ID" value="UXC17250.1"/>
    <property type="molecule type" value="Genomic_DNA"/>
</dbReference>
<keyword evidence="2" id="KW-1185">Reference proteome</keyword>
<evidence type="ECO:0000313" key="1">
    <source>
        <dbReference type="EMBL" id="UXC17250.1"/>
    </source>
</evidence>
<organism evidence="1 2">
    <name type="scientific">Comamonas squillarum</name>
    <dbReference type="NCBI Taxonomy" id="2977320"/>
    <lineage>
        <taxon>Bacteria</taxon>
        <taxon>Pseudomonadati</taxon>
        <taxon>Pseudomonadota</taxon>
        <taxon>Betaproteobacteria</taxon>
        <taxon>Burkholderiales</taxon>
        <taxon>Comamonadaceae</taxon>
        <taxon>Comamonas</taxon>
    </lineage>
</organism>
<gene>
    <name evidence="1" type="ORF">N4T19_16265</name>
</gene>
<accession>A0ABY5ZX50</accession>
<dbReference type="Proteomes" id="UP001058290">
    <property type="component" value="Chromosome"/>
</dbReference>